<comment type="caution">
    <text evidence="1">The sequence shown here is derived from an EMBL/GenBank/DDBJ whole genome shotgun (WGS) entry which is preliminary data.</text>
</comment>
<keyword evidence="2" id="KW-1185">Reference proteome</keyword>
<protein>
    <submittedName>
        <fullName evidence="1">Uncharacterized protein</fullName>
    </submittedName>
</protein>
<accession>A0ABR1UGU0</accession>
<proteinExistence type="predicted"/>
<organism evidence="1 2">
    <name type="scientific">Apiospora phragmitis</name>
    <dbReference type="NCBI Taxonomy" id="2905665"/>
    <lineage>
        <taxon>Eukaryota</taxon>
        <taxon>Fungi</taxon>
        <taxon>Dikarya</taxon>
        <taxon>Ascomycota</taxon>
        <taxon>Pezizomycotina</taxon>
        <taxon>Sordariomycetes</taxon>
        <taxon>Xylariomycetidae</taxon>
        <taxon>Amphisphaeriales</taxon>
        <taxon>Apiosporaceae</taxon>
        <taxon>Apiospora</taxon>
    </lineage>
</organism>
<dbReference type="Proteomes" id="UP001480595">
    <property type="component" value="Unassembled WGS sequence"/>
</dbReference>
<dbReference type="GeneID" id="92093031"/>
<dbReference type="RefSeq" id="XP_066713557.1">
    <property type="nucleotide sequence ID" value="XM_066859968.1"/>
</dbReference>
<name>A0ABR1UGU0_9PEZI</name>
<gene>
    <name evidence="1" type="ORF">PG994_008559</name>
</gene>
<dbReference type="EMBL" id="JAQQWL010000009">
    <property type="protein sequence ID" value="KAK8058111.1"/>
    <property type="molecule type" value="Genomic_DNA"/>
</dbReference>
<evidence type="ECO:0000313" key="1">
    <source>
        <dbReference type="EMBL" id="KAK8058111.1"/>
    </source>
</evidence>
<sequence>MATLTPQSAQLILGLPGIVPVAATESLVNTRLDIPRAAAIKKGNSIRTPRGTFHHKHLLVDRRRLRNGYTSRTHVLFHPALPTARFNKAFWMALTKRLDKLPAIAGLAKLATGGQSDQYLAGLRRHQLFRDMVWAIEWCDLCSLELLFRSIDRPDSYLAPS</sequence>
<evidence type="ECO:0000313" key="2">
    <source>
        <dbReference type="Proteomes" id="UP001480595"/>
    </source>
</evidence>
<reference evidence="1 2" key="1">
    <citation type="submission" date="2023-01" db="EMBL/GenBank/DDBJ databases">
        <title>Analysis of 21 Apiospora genomes using comparative genomics revels a genus with tremendous synthesis potential of carbohydrate active enzymes and secondary metabolites.</title>
        <authorList>
            <person name="Sorensen T."/>
        </authorList>
    </citation>
    <scope>NUCLEOTIDE SEQUENCE [LARGE SCALE GENOMIC DNA]</scope>
    <source>
        <strain evidence="1 2">CBS 135458</strain>
    </source>
</reference>